<dbReference type="EMBL" id="JAUSXB010000001">
    <property type="protein sequence ID" value="MDQ0673130.1"/>
    <property type="molecule type" value="Genomic_DNA"/>
</dbReference>
<dbReference type="Proteomes" id="UP001236806">
    <property type="component" value="Unassembled WGS sequence"/>
</dbReference>
<keyword evidence="2" id="KW-1185">Reference proteome</keyword>
<reference evidence="1 2" key="1">
    <citation type="submission" date="2023-07" db="EMBL/GenBank/DDBJ databases">
        <title>Comparative genomics of wheat-associated soil bacteria to identify genetic determinants of phenazine resistance.</title>
        <authorList>
            <person name="Mouncey N."/>
        </authorList>
    </citation>
    <scope>NUCLEOTIDE SEQUENCE [LARGE SCALE GENOMIC DNA]</scope>
    <source>
        <strain evidence="1 2">W1I3</strain>
    </source>
</reference>
<evidence type="ECO:0000313" key="1">
    <source>
        <dbReference type="EMBL" id="MDQ0673130.1"/>
    </source>
</evidence>
<comment type="caution">
    <text evidence="1">The sequence shown here is derived from an EMBL/GenBank/DDBJ whole genome shotgun (WGS) entry which is preliminary data.</text>
</comment>
<accession>A0ABU0PGQ4</accession>
<sequence length="424" mass="43344">MTESEAVTLETQLDDEEANADIAKAVSARHSIARKYVIRIRRRRPEATPAEVIRLLERHYSTSITAAGAAITAGSIAAEVGIALIPGGGVAAAGLKTAGKQAAKKTVQVTAKEAAKVAAKNMAMGAAKNGANRIAALLPAGDQQLQFELTAIFGLALADIHGKALDQDQAHALVYGLTNERVSQEQIAIMAKDVAETSPEGVVGVGQKFAAASGDWSHWATTLADTLPSGAAQSLVRTMQTGQLDTVRETLNGKHQTAIEYGVGALTGGVSRFVFGRDVVESARKAFPEAPAEFPAYLALQIELSDADDQETEPNRALAALEDAAKSTGSWITGTASTVGEGVATGASAVGSSVASAAVAVSRPFRAVDVDGDGIPDEPQALAAVKGLGGALAGATGAASGRVAGLFKSRKRDTAGTPETGPEE</sequence>
<dbReference type="RefSeq" id="WP_306633945.1">
    <property type="nucleotide sequence ID" value="NZ_JAUSXB010000001.1"/>
</dbReference>
<protein>
    <submittedName>
        <fullName evidence="1">Uncharacterized protein</fullName>
    </submittedName>
</protein>
<proteinExistence type="predicted"/>
<gene>
    <name evidence="1" type="ORF">QFZ36_000691</name>
</gene>
<name>A0ABU0PGQ4_9MICC</name>
<evidence type="ECO:0000313" key="2">
    <source>
        <dbReference type="Proteomes" id="UP001236806"/>
    </source>
</evidence>
<organism evidence="1 2">
    <name type="scientific">Pseudarthrobacter siccitolerans</name>
    <dbReference type="NCBI Taxonomy" id="861266"/>
    <lineage>
        <taxon>Bacteria</taxon>
        <taxon>Bacillati</taxon>
        <taxon>Actinomycetota</taxon>
        <taxon>Actinomycetes</taxon>
        <taxon>Micrococcales</taxon>
        <taxon>Micrococcaceae</taxon>
        <taxon>Pseudarthrobacter</taxon>
    </lineage>
</organism>